<name>A0AAJ2RTW7_9GAMM</name>
<reference evidence="3" key="1">
    <citation type="submission" date="2023-11" db="EMBL/GenBank/DDBJ databases">
        <title>MicrobeMod: A computational toolkit for identifying prokaryotic methylation and restriction-modification with nanopore sequencing.</title>
        <authorList>
            <person name="Crits-Christoph A."/>
            <person name="Kang S.C."/>
            <person name="Lee H."/>
            <person name="Ostrov N."/>
        </authorList>
    </citation>
    <scope>NUCLEOTIDE SEQUENCE</scope>
    <source>
        <strain evidence="3">ATCC BAA-953</strain>
    </source>
</reference>
<gene>
    <name evidence="3" type="ORF">SIL78_09215</name>
</gene>
<dbReference type="GeneID" id="303165676"/>
<evidence type="ECO:0000313" key="4">
    <source>
        <dbReference type="Proteomes" id="UP001276761"/>
    </source>
</evidence>
<feature type="region of interest" description="Disordered" evidence="2">
    <location>
        <begin position="154"/>
        <end position="192"/>
    </location>
</feature>
<dbReference type="AlphaFoldDB" id="A0AAJ2RTW7"/>
<organism evidence="3 4">
    <name type="scientific">Vreelandella alkaliphila</name>
    <dbReference type="NCBI Taxonomy" id="272774"/>
    <lineage>
        <taxon>Bacteria</taxon>
        <taxon>Pseudomonadati</taxon>
        <taxon>Pseudomonadota</taxon>
        <taxon>Gammaproteobacteria</taxon>
        <taxon>Oceanospirillales</taxon>
        <taxon>Halomonadaceae</taxon>
        <taxon>Vreelandella</taxon>
    </lineage>
</organism>
<accession>A0AAJ2RTW7</accession>
<keyword evidence="1" id="KW-0175">Coiled coil</keyword>
<evidence type="ECO:0000256" key="2">
    <source>
        <dbReference type="SAM" id="MobiDB-lite"/>
    </source>
</evidence>
<evidence type="ECO:0000313" key="3">
    <source>
        <dbReference type="EMBL" id="MDX5977747.1"/>
    </source>
</evidence>
<dbReference type="RefSeq" id="WP_198348822.1">
    <property type="nucleotide sequence ID" value="NZ_JABASV010000002.1"/>
</dbReference>
<dbReference type="Proteomes" id="UP001276761">
    <property type="component" value="Unassembled WGS sequence"/>
</dbReference>
<feature type="coiled-coil region" evidence="1">
    <location>
        <begin position="6"/>
        <end position="68"/>
    </location>
</feature>
<comment type="caution">
    <text evidence="3">The sequence shown here is derived from an EMBL/GenBank/DDBJ whole genome shotgun (WGS) entry which is preliminary data.</text>
</comment>
<proteinExistence type="predicted"/>
<protein>
    <submittedName>
        <fullName evidence="3">Uncharacterized protein</fullName>
    </submittedName>
</protein>
<dbReference type="EMBL" id="JAWXXT010000001">
    <property type="protein sequence ID" value="MDX5977747.1"/>
    <property type="molecule type" value="Genomic_DNA"/>
</dbReference>
<evidence type="ECO:0000256" key="1">
    <source>
        <dbReference type="SAM" id="Coils"/>
    </source>
</evidence>
<sequence length="192" mass="21529">MSEVTIEQLQADNESLTAELEKVKAKNAELLGKVKKAQQGSGEYSERLEALEAENQSLKSELRAFTFDAPVNAVFKEVSGAGSIFRESFEKHFSIIQDEYEGRFWIHDKDGNPIYKTVKQGKYGNKEEPRELTFNDIRDVIDERGLEELDFFLPKPKGGGALGNDGRHYSRPAPAADKPKEGSDNVPTFGMR</sequence>